<evidence type="ECO:0000256" key="1">
    <source>
        <dbReference type="ARBA" id="ARBA00022801"/>
    </source>
</evidence>
<reference evidence="4" key="1">
    <citation type="journal article" date="2019" name="Int. J. Syst. Evol. Microbiol.">
        <title>The Global Catalogue of Microorganisms (GCM) 10K type strain sequencing project: providing services to taxonomists for standard genome sequencing and annotation.</title>
        <authorList>
            <consortium name="The Broad Institute Genomics Platform"/>
            <consortium name="The Broad Institute Genome Sequencing Center for Infectious Disease"/>
            <person name="Wu L."/>
            <person name="Ma J."/>
        </authorList>
    </citation>
    <scope>NUCLEOTIDE SEQUENCE [LARGE SCALE GENOMIC DNA]</scope>
    <source>
        <strain evidence="4">JCM 17695</strain>
    </source>
</reference>
<comment type="caution">
    <text evidence="3">The sequence shown here is derived from an EMBL/GenBank/DDBJ whole genome shotgun (WGS) entry which is preliminary data.</text>
</comment>
<name>A0ABW2TLM6_9PSEU</name>
<sequence>MLVGAFPQATFTKATTRLHPGDTLLLHTDGLTEARTGRTRYGEDNLLEFLTAAAPCAADELIDALAALLDDFGDGVDDDTALLALGVPGFTPANS</sequence>
<dbReference type="PANTHER" id="PTHR43156">
    <property type="entry name" value="STAGE II SPORULATION PROTEIN E-RELATED"/>
    <property type="match status" value="1"/>
</dbReference>
<gene>
    <name evidence="3" type="ORF">ACFQV2_12965</name>
</gene>
<dbReference type="Pfam" id="PF07228">
    <property type="entry name" value="SpoIIE"/>
    <property type="match status" value="1"/>
</dbReference>
<organism evidence="3 4">
    <name type="scientific">Actinokineospora soli</name>
    <dbReference type="NCBI Taxonomy" id="1048753"/>
    <lineage>
        <taxon>Bacteria</taxon>
        <taxon>Bacillati</taxon>
        <taxon>Actinomycetota</taxon>
        <taxon>Actinomycetes</taxon>
        <taxon>Pseudonocardiales</taxon>
        <taxon>Pseudonocardiaceae</taxon>
        <taxon>Actinokineospora</taxon>
    </lineage>
</organism>
<accession>A0ABW2TLM6</accession>
<dbReference type="InterPro" id="IPR052016">
    <property type="entry name" value="Bact_Sigma-Reg"/>
</dbReference>
<evidence type="ECO:0000259" key="2">
    <source>
        <dbReference type="Pfam" id="PF07228"/>
    </source>
</evidence>
<evidence type="ECO:0000313" key="4">
    <source>
        <dbReference type="Proteomes" id="UP001596512"/>
    </source>
</evidence>
<dbReference type="SUPFAM" id="SSF81606">
    <property type="entry name" value="PP2C-like"/>
    <property type="match status" value="1"/>
</dbReference>
<dbReference type="Gene3D" id="3.60.40.10">
    <property type="entry name" value="PPM-type phosphatase domain"/>
    <property type="match status" value="1"/>
</dbReference>
<proteinExistence type="predicted"/>
<dbReference type="EMBL" id="JBHTEY010000004">
    <property type="protein sequence ID" value="MFC7614306.1"/>
    <property type="molecule type" value="Genomic_DNA"/>
</dbReference>
<dbReference type="PANTHER" id="PTHR43156:SF2">
    <property type="entry name" value="STAGE II SPORULATION PROTEIN E"/>
    <property type="match status" value="1"/>
</dbReference>
<keyword evidence="4" id="KW-1185">Reference proteome</keyword>
<keyword evidence="1" id="KW-0378">Hydrolase</keyword>
<evidence type="ECO:0000313" key="3">
    <source>
        <dbReference type="EMBL" id="MFC7614306.1"/>
    </source>
</evidence>
<feature type="domain" description="PPM-type phosphatase" evidence="2">
    <location>
        <begin position="1"/>
        <end position="87"/>
    </location>
</feature>
<dbReference type="Proteomes" id="UP001596512">
    <property type="component" value="Unassembled WGS sequence"/>
</dbReference>
<dbReference type="InterPro" id="IPR001932">
    <property type="entry name" value="PPM-type_phosphatase-like_dom"/>
</dbReference>
<protein>
    <submittedName>
        <fullName evidence="3">SpoIIE family protein phosphatase</fullName>
    </submittedName>
</protein>
<dbReference type="InterPro" id="IPR036457">
    <property type="entry name" value="PPM-type-like_dom_sf"/>
</dbReference>